<keyword evidence="5" id="KW-0175">Coiled coil</keyword>
<accession>A0A934HLW5</accession>
<evidence type="ECO:0000256" key="3">
    <source>
        <dbReference type="ARBA" id="ARBA00022989"/>
    </source>
</evidence>
<name>A0A934HLW5_9RHOB</name>
<evidence type="ECO:0000256" key="4">
    <source>
        <dbReference type="ARBA" id="ARBA00023136"/>
    </source>
</evidence>
<dbReference type="Pfam" id="PF06305">
    <property type="entry name" value="LapA_dom"/>
    <property type="match status" value="1"/>
</dbReference>
<keyword evidence="9" id="KW-1185">Reference proteome</keyword>
<evidence type="ECO:0000256" key="1">
    <source>
        <dbReference type="ARBA" id="ARBA00022475"/>
    </source>
</evidence>
<sequence length="123" mass="13932">MRYIRYALLALLAIVLVSMALANRAVVTVKLMPDALAGLLGFNLSLGLPLFLVILGGIIVGLVIGFVWEWLREYKHRRKAAVKDREVRKLEREVDHLKEQKHQGKDQVLAILDDAVPTHAERR</sequence>
<dbReference type="EMBL" id="JAEIJD010000010">
    <property type="protein sequence ID" value="MBI6630498.1"/>
    <property type="molecule type" value="Genomic_DNA"/>
</dbReference>
<keyword evidence="4 6" id="KW-0472">Membrane</keyword>
<protein>
    <submittedName>
        <fullName evidence="8">LapA family protein</fullName>
    </submittedName>
</protein>
<evidence type="ECO:0000313" key="8">
    <source>
        <dbReference type="EMBL" id="MBI6630498.1"/>
    </source>
</evidence>
<evidence type="ECO:0000256" key="5">
    <source>
        <dbReference type="SAM" id="Coils"/>
    </source>
</evidence>
<dbReference type="GO" id="GO:0005886">
    <property type="term" value="C:plasma membrane"/>
    <property type="evidence" value="ECO:0007669"/>
    <property type="project" value="InterPro"/>
</dbReference>
<feature type="transmembrane region" description="Helical" evidence="6">
    <location>
        <begin position="46"/>
        <end position="71"/>
    </location>
</feature>
<dbReference type="InterPro" id="IPR010445">
    <property type="entry name" value="LapA_dom"/>
</dbReference>
<organism evidence="8 9">
    <name type="scientific">Pontibaca salina</name>
    <dbReference type="NCBI Taxonomy" id="2795731"/>
    <lineage>
        <taxon>Bacteria</taxon>
        <taxon>Pseudomonadati</taxon>
        <taxon>Pseudomonadota</taxon>
        <taxon>Alphaproteobacteria</taxon>
        <taxon>Rhodobacterales</taxon>
        <taxon>Roseobacteraceae</taxon>
        <taxon>Pontibaca</taxon>
    </lineage>
</organism>
<dbReference type="Proteomes" id="UP000613255">
    <property type="component" value="Unassembled WGS sequence"/>
</dbReference>
<dbReference type="AlphaFoldDB" id="A0A934HLW5"/>
<proteinExistence type="predicted"/>
<reference evidence="8" key="1">
    <citation type="submission" date="2020-12" db="EMBL/GenBank/DDBJ databases">
        <title>Pontibaca salina gen. nov., sp. nov., isolated from marine sediment.</title>
        <authorList>
            <person name="Bo J."/>
            <person name="Wang S."/>
            <person name="Song X."/>
            <person name="Du Z."/>
        </authorList>
    </citation>
    <scope>NUCLEOTIDE SEQUENCE</scope>
    <source>
        <strain evidence="8">S1109L</strain>
    </source>
</reference>
<keyword evidence="3 6" id="KW-1133">Transmembrane helix</keyword>
<evidence type="ECO:0000256" key="2">
    <source>
        <dbReference type="ARBA" id="ARBA00022692"/>
    </source>
</evidence>
<feature type="coiled-coil region" evidence="5">
    <location>
        <begin position="80"/>
        <end position="107"/>
    </location>
</feature>
<dbReference type="RefSeq" id="WP_198686525.1">
    <property type="nucleotide sequence ID" value="NZ_JAEIJD010000010.1"/>
</dbReference>
<evidence type="ECO:0000259" key="7">
    <source>
        <dbReference type="Pfam" id="PF06305"/>
    </source>
</evidence>
<evidence type="ECO:0000256" key="6">
    <source>
        <dbReference type="SAM" id="Phobius"/>
    </source>
</evidence>
<keyword evidence="2 6" id="KW-0812">Transmembrane</keyword>
<evidence type="ECO:0000313" key="9">
    <source>
        <dbReference type="Proteomes" id="UP000613255"/>
    </source>
</evidence>
<keyword evidence="1" id="KW-1003">Cell membrane</keyword>
<feature type="domain" description="Lipopolysaccharide assembly protein A" evidence="7">
    <location>
        <begin position="47"/>
        <end position="94"/>
    </location>
</feature>
<gene>
    <name evidence="8" type="ORF">JAO82_11490</name>
</gene>
<comment type="caution">
    <text evidence="8">The sequence shown here is derived from an EMBL/GenBank/DDBJ whole genome shotgun (WGS) entry which is preliminary data.</text>
</comment>